<dbReference type="EMBL" id="JBBPBN010000626">
    <property type="protein sequence ID" value="KAK8483733.1"/>
    <property type="molecule type" value="Genomic_DNA"/>
</dbReference>
<accession>A0ABR1ZSX4</accession>
<keyword evidence="2" id="KW-1185">Reference proteome</keyword>
<dbReference type="Proteomes" id="UP001396334">
    <property type="component" value="Unassembled WGS sequence"/>
</dbReference>
<reference evidence="1 2" key="1">
    <citation type="journal article" date="2024" name="G3 (Bethesda)">
        <title>Genome assembly of Hibiscus sabdariffa L. provides insights into metabolisms of medicinal natural products.</title>
        <authorList>
            <person name="Kim T."/>
        </authorList>
    </citation>
    <scope>NUCLEOTIDE SEQUENCE [LARGE SCALE GENOMIC DNA]</scope>
    <source>
        <strain evidence="1">TK-2024</strain>
        <tissue evidence="1">Old leaves</tissue>
    </source>
</reference>
<organism evidence="1 2">
    <name type="scientific">Hibiscus sabdariffa</name>
    <name type="common">roselle</name>
    <dbReference type="NCBI Taxonomy" id="183260"/>
    <lineage>
        <taxon>Eukaryota</taxon>
        <taxon>Viridiplantae</taxon>
        <taxon>Streptophyta</taxon>
        <taxon>Embryophyta</taxon>
        <taxon>Tracheophyta</taxon>
        <taxon>Spermatophyta</taxon>
        <taxon>Magnoliopsida</taxon>
        <taxon>eudicotyledons</taxon>
        <taxon>Gunneridae</taxon>
        <taxon>Pentapetalae</taxon>
        <taxon>rosids</taxon>
        <taxon>malvids</taxon>
        <taxon>Malvales</taxon>
        <taxon>Malvaceae</taxon>
        <taxon>Malvoideae</taxon>
        <taxon>Hibiscus</taxon>
    </lineage>
</organism>
<name>A0ABR1ZSX4_9ROSI</name>
<proteinExistence type="predicted"/>
<protein>
    <submittedName>
        <fullName evidence="1">Uncharacterized protein</fullName>
    </submittedName>
</protein>
<gene>
    <name evidence="1" type="ORF">V6N11_029764</name>
</gene>
<sequence>MSACLRAAWLTGGCCASRESDWPPLGDVLQVRFRWPYRAVTPLVVRQDTGLAWLRCSQHSRALRFPRLDVGLSRALRFPHLGVELVLWTSSLCTTMRFFVCCAYGVALVIRPSQRLSCGKELAAVTDVYFEQSPKTATMGSHPWRTRPLSGCLRPSLGLLGAVSAAWFVLPPQAALAATVGSNPRALLMPNSPCLCLGSWFLDSPLCDAGLALLALSSLCLCLALWMLDGPLCNAGFVARLRVRFAACFIVWMTLERFGSMARPRYRFMTCSARYLLWAEFRSPKIGCRRRPRDGGYSGGGI</sequence>
<evidence type="ECO:0000313" key="1">
    <source>
        <dbReference type="EMBL" id="KAK8483733.1"/>
    </source>
</evidence>
<comment type="caution">
    <text evidence="1">The sequence shown here is derived from an EMBL/GenBank/DDBJ whole genome shotgun (WGS) entry which is preliminary data.</text>
</comment>
<evidence type="ECO:0000313" key="2">
    <source>
        <dbReference type="Proteomes" id="UP001396334"/>
    </source>
</evidence>